<keyword evidence="1 2" id="KW-0129">CBS domain</keyword>
<dbReference type="Gene3D" id="3.10.580.10">
    <property type="entry name" value="CBS-domain"/>
    <property type="match status" value="1"/>
</dbReference>
<sequence length="145" mass="15690">MSQTIATVITGRKLYTIASAASAREAAQYLEGKEVGAVAVVDDGNLKGILSERDLVQRIIAAGADPSRVTVGEIMTANPITMQSSQTLSDALDEFRTRKFRHLPVMSGDTLVGMLSVRDLYAAIQSELEDDLHEREALIFGLPQL</sequence>
<protein>
    <submittedName>
        <fullName evidence="4">Signal transduction protein</fullName>
    </submittedName>
</protein>
<dbReference type="SMART" id="SM00116">
    <property type="entry name" value="CBS"/>
    <property type="match status" value="2"/>
</dbReference>
<reference evidence="4" key="1">
    <citation type="submission" date="2016-04" db="EMBL/GenBank/DDBJ databases">
        <authorList>
            <person name="Evans L.H."/>
            <person name="Alamgir A."/>
            <person name="Owens N."/>
            <person name="Weber N.D."/>
            <person name="Virtaneva K."/>
            <person name="Barbian K."/>
            <person name="Babar A."/>
            <person name="Rosenke K."/>
        </authorList>
    </citation>
    <scope>NUCLEOTIDE SEQUENCE</scope>
    <source>
        <strain evidence="4">86</strain>
    </source>
</reference>
<dbReference type="AlphaFoldDB" id="A0A212KIA6"/>
<dbReference type="PROSITE" id="PS51371">
    <property type="entry name" value="CBS"/>
    <property type="match status" value="2"/>
</dbReference>
<dbReference type="InterPro" id="IPR051257">
    <property type="entry name" value="Diverse_CBS-Domain"/>
</dbReference>
<dbReference type="EMBL" id="FLUO01000002">
    <property type="protein sequence ID" value="SBW11466.1"/>
    <property type="molecule type" value="Genomic_DNA"/>
</dbReference>
<feature type="domain" description="CBS" evidence="3">
    <location>
        <begin position="75"/>
        <end position="132"/>
    </location>
</feature>
<evidence type="ECO:0000256" key="2">
    <source>
        <dbReference type="PROSITE-ProRule" id="PRU00703"/>
    </source>
</evidence>
<organism evidence="4">
    <name type="scientific">uncultured Alphaproteobacteria bacterium</name>
    <dbReference type="NCBI Taxonomy" id="91750"/>
    <lineage>
        <taxon>Bacteria</taxon>
        <taxon>Pseudomonadati</taxon>
        <taxon>Pseudomonadota</taxon>
        <taxon>Alphaproteobacteria</taxon>
        <taxon>environmental samples</taxon>
    </lineage>
</organism>
<dbReference type="SUPFAM" id="SSF54631">
    <property type="entry name" value="CBS-domain pair"/>
    <property type="match status" value="1"/>
</dbReference>
<dbReference type="Pfam" id="PF00571">
    <property type="entry name" value="CBS"/>
    <property type="match status" value="2"/>
</dbReference>
<feature type="domain" description="CBS" evidence="3">
    <location>
        <begin position="8"/>
        <end position="67"/>
    </location>
</feature>
<dbReference type="PANTHER" id="PTHR43080">
    <property type="entry name" value="CBS DOMAIN-CONTAINING PROTEIN CBSX3, MITOCHONDRIAL"/>
    <property type="match status" value="1"/>
</dbReference>
<evidence type="ECO:0000256" key="1">
    <source>
        <dbReference type="ARBA" id="ARBA00023122"/>
    </source>
</evidence>
<gene>
    <name evidence="4" type="ORF">KL86APRO_20201</name>
</gene>
<accession>A0A212KIA6</accession>
<name>A0A212KIA6_9PROT</name>
<proteinExistence type="predicted"/>
<evidence type="ECO:0000259" key="3">
    <source>
        <dbReference type="PROSITE" id="PS51371"/>
    </source>
</evidence>
<dbReference type="PANTHER" id="PTHR43080:SF2">
    <property type="entry name" value="CBS DOMAIN-CONTAINING PROTEIN"/>
    <property type="match status" value="1"/>
</dbReference>
<dbReference type="InterPro" id="IPR046342">
    <property type="entry name" value="CBS_dom_sf"/>
</dbReference>
<evidence type="ECO:0000313" key="4">
    <source>
        <dbReference type="EMBL" id="SBW11466.1"/>
    </source>
</evidence>
<dbReference type="InterPro" id="IPR000644">
    <property type="entry name" value="CBS_dom"/>
</dbReference>